<sequence length="372" mass="42409">MKKLLVLLLYHIITLSEVNAKVLIAYTNKGEKCMTSCEDYSNYKFCYLGWGAHNWDYCTKGTEESLQYYTSLYKGGDWDYCTDKKGLSAVSMMKCIGPCKRNDESEYSCKIGAVNTPDFVVADNPGIPLSKDIYDYCAPDPINFKEFKEISNIILTYTGEYKTTGFHYCTRTKRLSGNVIRTIGVDELAARYERLYPSTAINVQNIAVTSYIETEAPIIPNHYNERITLVVRARIYERHLNNARERIPPYIRNRMTNLDALPGDEQGHLLAASLGGPTHDFNFLPQTARVNVGFGGDSYWYRIEGDIRRYLRNNPTGYVEWTLVIAYGNLETSRRPTGFGLRFRQYDANGVLVHDSGDCYFSNDPNGHCDII</sequence>
<evidence type="ECO:0000313" key="4">
    <source>
        <dbReference type="Proteomes" id="UP001461498"/>
    </source>
</evidence>
<evidence type="ECO:0000256" key="1">
    <source>
        <dbReference type="SAM" id="SignalP"/>
    </source>
</evidence>
<dbReference type="Proteomes" id="UP001461498">
    <property type="component" value="Unassembled WGS sequence"/>
</dbReference>
<keyword evidence="4" id="KW-1185">Reference proteome</keyword>
<feature type="signal peptide" evidence="1">
    <location>
        <begin position="1"/>
        <end position="20"/>
    </location>
</feature>
<feature type="domain" description="Type VII secretion system protein EssD-like" evidence="2">
    <location>
        <begin position="261"/>
        <end position="339"/>
    </location>
</feature>
<organism evidence="3 4">
    <name type="scientific">Rhynocoris fuscipes</name>
    <dbReference type="NCBI Taxonomy" id="488301"/>
    <lineage>
        <taxon>Eukaryota</taxon>
        <taxon>Metazoa</taxon>
        <taxon>Ecdysozoa</taxon>
        <taxon>Arthropoda</taxon>
        <taxon>Hexapoda</taxon>
        <taxon>Insecta</taxon>
        <taxon>Pterygota</taxon>
        <taxon>Neoptera</taxon>
        <taxon>Paraneoptera</taxon>
        <taxon>Hemiptera</taxon>
        <taxon>Heteroptera</taxon>
        <taxon>Panheteroptera</taxon>
        <taxon>Cimicomorpha</taxon>
        <taxon>Reduviidae</taxon>
        <taxon>Harpactorinae</taxon>
        <taxon>Harpactorini</taxon>
        <taxon>Rhynocoris</taxon>
    </lineage>
</organism>
<gene>
    <name evidence="3" type="ORF">O3M35_003442</name>
</gene>
<protein>
    <recommendedName>
        <fullName evidence="2">Type VII secretion system protein EssD-like domain-containing protein</fullName>
    </recommendedName>
</protein>
<evidence type="ECO:0000259" key="2">
    <source>
        <dbReference type="Pfam" id="PF13930"/>
    </source>
</evidence>
<reference evidence="3 4" key="1">
    <citation type="submission" date="2022-12" db="EMBL/GenBank/DDBJ databases">
        <title>Chromosome-level genome assembly of true bugs.</title>
        <authorList>
            <person name="Ma L."/>
            <person name="Li H."/>
        </authorList>
    </citation>
    <scope>NUCLEOTIDE SEQUENCE [LARGE SCALE GENOMIC DNA]</scope>
    <source>
        <strain evidence="3">Lab_2022b</strain>
    </source>
</reference>
<dbReference type="Gene3D" id="3.40.570.10">
    <property type="entry name" value="Extracellular Endonuclease, subunit A"/>
    <property type="match status" value="1"/>
</dbReference>
<dbReference type="EMBL" id="JAPXFL010000012">
    <property type="protein sequence ID" value="KAK9498891.1"/>
    <property type="molecule type" value="Genomic_DNA"/>
</dbReference>
<evidence type="ECO:0000313" key="3">
    <source>
        <dbReference type="EMBL" id="KAK9498891.1"/>
    </source>
</evidence>
<accession>A0AAW1CIW5</accession>
<dbReference type="InterPro" id="IPR044929">
    <property type="entry name" value="DNA/RNA_non-sp_Endonuclease_sf"/>
</dbReference>
<name>A0AAW1CIW5_9HEMI</name>
<dbReference type="InterPro" id="IPR044927">
    <property type="entry name" value="Endonuclea_NS_2"/>
</dbReference>
<comment type="caution">
    <text evidence="3">The sequence shown here is derived from an EMBL/GenBank/DDBJ whole genome shotgun (WGS) entry which is preliminary data.</text>
</comment>
<dbReference type="AlphaFoldDB" id="A0AAW1CIW5"/>
<proteinExistence type="predicted"/>
<dbReference type="Pfam" id="PF13930">
    <property type="entry name" value="Endonuclea_NS_2"/>
    <property type="match status" value="1"/>
</dbReference>
<keyword evidence="1" id="KW-0732">Signal</keyword>
<feature type="chain" id="PRO_5043732538" description="Type VII secretion system protein EssD-like domain-containing protein" evidence="1">
    <location>
        <begin position="21"/>
        <end position="372"/>
    </location>
</feature>